<comment type="caution">
    <text evidence="8">The sequence shown here is derived from an EMBL/GenBank/DDBJ whole genome shotgun (WGS) entry which is preliminary data.</text>
</comment>
<dbReference type="Proteomes" id="UP000176803">
    <property type="component" value="Unassembled WGS sequence"/>
</dbReference>
<dbReference type="PANTHER" id="PTHR30582:SF2">
    <property type="entry name" value="L,D-TRANSPEPTIDASE YCIB-RELATED"/>
    <property type="match status" value="1"/>
</dbReference>
<evidence type="ECO:0000256" key="5">
    <source>
        <dbReference type="ARBA" id="ARBA00023316"/>
    </source>
</evidence>
<keyword evidence="4 6" id="KW-0573">Peptidoglycan synthesis</keyword>
<dbReference type="GO" id="GO:0016740">
    <property type="term" value="F:transferase activity"/>
    <property type="evidence" value="ECO:0007669"/>
    <property type="project" value="UniProtKB-KW"/>
</dbReference>
<evidence type="ECO:0000256" key="3">
    <source>
        <dbReference type="ARBA" id="ARBA00022960"/>
    </source>
</evidence>
<dbReference type="PROSITE" id="PS52029">
    <property type="entry name" value="LD_TPASE"/>
    <property type="match status" value="1"/>
</dbReference>
<dbReference type="UniPathway" id="UPA00219"/>
<name>A0A1F7I311_9BACT</name>
<feature type="domain" description="L,D-TPase catalytic" evidence="7">
    <location>
        <begin position="303"/>
        <end position="430"/>
    </location>
</feature>
<protein>
    <recommendedName>
        <fullName evidence="7">L,D-TPase catalytic domain-containing protein</fullName>
    </recommendedName>
</protein>
<dbReference type="GO" id="GO:0008360">
    <property type="term" value="P:regulation of cell shape"/>
    <property type="evidence" value="ECO:0007669"/>
    <property type="project" value="UniProtKB-UniRule"/>
</dbReference>
<evidence type="ECO:0000259" key="7">
    <source>
        <dbReference type="PROSITE" id="PS52029"/>
    </source>
</evidence>
<dbReference type="Gene3D" id="2.40.440.10">
    <property type="entry name" value="L,D-transpeptidase catalytic domain-like"/>
    <property type="match status" value="1"/>
</dbReference>
<evidence type="ECO:0000256" key="4">
    <source>
        <dbReference type="ARBA" id="ARBA00022984"/>
    </source>
</evidence>
<dbReference type="GO" id="GO:0005576">
    <property type="term" value="C:extracellular region"/>
    <property type="evidence" value="ECO:0007669"/>
    <property type="project" value="TreeGrafter"/>
</dbReference>
<comment type="pathway">
    <text evidence="1 6">Cell wall biogenesis; peptidoglycan biosynthesis.</text>
</comment>
<dbReference type="Pfam" id="PF03734">
    <property type="entry name" value="YkuD"/>
    <property type="match status" value="1"/>
</dbReference>
<accession>A0A1F7I311</accession>
<evidence type="ECO:0000256" key="6">
    <source>
        <dbReference type="PROSITE-ProRule" id="PRU01373"/>
    </source>
</evidence>
<evidence type="ECO:0000256" key="1">
    <source>
        <dbReference type="ARBA" id="ARBA00004752"/>
    </source>
</evidence>
<evidence type="ECO:0000256" key="2">
    <source>
        <dbReference type="ARBA" id="ARBA00022679"/>
    </source>
</evidence>
<dbReference type="InterPro" id="IPR050979">
    <property type="entry name" value="LD-transpeptidase"/>
</dbReference>
<sequence length="431" mass="48991">MNKILAVILLTLIITFSHLYLTNFIYPQTYLGKLPVAGLTQKQVRQQITAVEKIKLLLKDRVYEYPISKLGVIVESDKTLKDLFAPQSVLTFVRSLFLTRTVKPTLIFSQDFYHFTLSTVFDLSKQPESLSIDQINKTIIYQNPQQYKIDTESLKSLITENYGTKNILKPQVYKLENDLKKNIHIQNQKLAAAFQKPLKIVIQKAGELQTLTITPAELKNLMLIDYLSADNLLDVQVSSSVFTDFYQKNALLLAQDRDKKVSASQLKADVLSAFTTRLQGASTDTVLAKIDYVPNSEGNLAPKYLEIDISQQKMYLFANGQFISRHNISTGLYYPTPTGQFKILNKALNAYSDLYHVWMPFWMAFYYGPKLNAYFGIHELPYWVAGDGQKIQRPREFLGSPHTGGCVALDIGAARQVYDFVEVGTPVYVFD</sequence>
<feature type="active site" description="Proton donor/acceptor" evidence="6">
    <location>
        <position position="378"/>
    </location>
</feature>
<dbReference type="InterPro" id="IPR038063">
    <property type="entry name" value="Transpep_catalytic_dom"/>
</dbReference>
<evidence type="ECO:0000313" key="8">
    <source>
        <dbReference type="EMBL" id="OGK37768.1"/>
    </source>
</evidence>
<dbReference type="GO" id="GO:0071555">
    <property type="term" value="P:cell wall organization"/>
    <property type="evidence" value="ECO:0007669"/>
    <property type="project" value="UniProtKB-UniRule"/>
</dbReference>
<dbReference type="PANTHER" id="PTHR30582">
    <property type="entry name" value="L,D-TRANSPEPTIDASE"/>
    <property type="match status" value="1"/>
</dbReference>
<keyword evidence="2" id="KW-0808">Transferase</keyword>
<reference evidence="8 9" key="1">
    <citation type="journal article" date="2016" name="Nat. Commun.">
        <title>Thousands of microbial genomes shed light on interconnected biogeochemical processes in an aquifer system.</title>
        <authorList>
            <person name="Anantharaman K."/>
            <person name="Brown C.T."/>
            <person name="Hug L.A."/>
            <person name="Sharon I."/>
            <person name="Castelle C.J."/>
            <person name="Probst A.J."/>
            <person name="Thomas B.C."/>
            <person name="Singh A."/>
            <person name="Wilkins M.J."/>
            <person name="Karaoz U."/>
            <person name="Brodie E.L."/>
            <person name="Williams K.H."/>
            <person name="Hubbard S.S."/>
            <person name="Banfield J.F."/>
        </authorList>
    </citation>
    <scope>NUCLEOTIDE SEQUENCE [LARGE SCALE GENOMIC DNA]</scope>
</reference>
<organism evidence="8 9">
    <name type="scientific">Candidatus Roizmanbacteria bacterium RIFCSPHIGHO2_12_FULL_41_11</name>
    <dbReference type="NCBI Taxonomy" id="1802052"/>
    <lineage>
        <taxon>Bacteria</taxon>
        <taxon>Candidatus Roizmaniibacteriota</taxon>
    </lineage>
</organism>
<feature type="active site" description="Nucleophile" evidence="6">
    <location>
        <position position="406"/>
    </location>
</feature>
<gene>
    <name evidence="8" type="ORF">A3F03_01620</name>
</gene>
<keyword evidence="5 6" id="KW-0961">Cell wall biogenesis/degradation</keyword>
<keyword evidence="3 6" id="KW-0133">Cell shape</keyword>
<dbReference type="EMBL" id="MGAC01000032">
    <property type="protein sequence ID" value="OGK37768.1"/>
    <property type="molecule type" value="Genomic_DNA"/>
</dbReference>
<proteinExistence type="predicted"/>
<dbReference type="SUPFAM" id="SSF141523">
    <property type="entry name" value="L,D-transpeptidase catalytic domain-like"/>
    <property type="match status" value="1"/>
</dbReference>
<dbReference type="CDD" id="cd16913">
    <property type="entry name" value="YkuD_like"/>
    <property type="match status" value="1"/>
</dbReference>
<dbReference type="AlphaFoldDB" id="A0A1F7I311"/>
<dbReference type="InterPro" id="IPR005490">
    <property type="entry name" value="LD_TPept_cat_dom"/>
</dbReference>
<evidence type="ECO:0000313" key="9">
    <source>
        <dbReference type="Proteomes" id="UP000176803"/>
    </source>
</evidence>
<dbReference type="GO" id="GO:0071972">
    <property type="term" value="F:peptidoglycan L,D-transpeptidase activity"/>
    <property type="evidence" value="ECO:0007669"/>
    <property type="project" value="TreeGrafter"/>
</dbReference>
<dbReference type="GO" id="GO:0018104">
    <property type="term" value="P:peptidoglycan-protein cross-linking"/>
    <property type="evidence" value="ECO:0007669"/>
    <property type="project" value="TreeGrafter"/>
</dbReference>